<dbReference type="InterPro" id="IPR046849">
    <property type="entry name" value="E2_motif"/>
</dbReference>
<dbReference type="Pfam" id="PF20431">
    <property type="entry name" value="E_motif"/>
    <property type="match status" value="1"/>
</dbReference>
<feature type="transmembrane region" description="Helical" evidence="10">
    <location>
        <begin position="1012"/>
        <end position="1030"/>
    </location>
</feature>
<feature type="repeat" description="PPR" evidence="8">
    <location>
        <begin position="500"/>
        <end position="534"/>
    </location>
</feature>
<reference evidence="12" key="1">
    <citation type="submission" date="2022-04" db="EMBL/GenBank/DDBJ databases">
        <title>Carnegiea gigantea Genome sequencing and assembly v2.</title>
        <authorList>
            <person name="Copetti D."/>
            <person name="Sanderson M.J."/>
            <person name="Burquez A."/>
            <person name="Wojciechowski M.F."/>
        </authorList>
    </citation>
    <scope>NUCLEOTIDE SEQUENCE</scope>
    <source>
        <strain evidence="12">SGP5-SGP5p</strain>
        <tissue evidence="12">Aerial part</tissue>
    </source>
</reference>
<feature type="transmembrane region" description="Helical" evidence="10">
    <location>
        <begin position="937"/>
        <end position="954"/>
    </location>
</feature>
<feature type="transmembrane region" description="Helical" evidence="10">
    <location>
        <begin position="983"/>
        <end position="1000"/>
    </location>
</feature>
<dbReference type="OrthoDB" id="185373at2759"/>
<dbReference type="InterPro" id="IPR005349">
    <property type="entry name" value="TMEM14"/>
</dbReference>
<sequence>MLSYQVQNICRISRFLFFTSHRLCHVISAEECSLLLEHCVQSKSLKDGKTIHRQLLKNNYSVISSYLLDKVTCMYISCGRLDLARHVFDEIPNPNVVLWNLMIRAYAWNGPFEFSINLYTQMWASGIFPTKFTFPFVLKACSSLNSKGHGEEIHNHILRLGFESDVYISTALVDLYAKCGALVQAENVFQRMSYRDIVAWNAMIAGFSLHGLYYDVMRLIIGMQEIDISPNSSTIVTILPVVAQAGALSVGKAIHGYSIRKGFSHEVMVGTGLLDMYGKCGCISAARAIFDRLDSRNEVTWSAMIGSYVMTDHMREALTLFDYMLLQDCGTPSLVSLIYALQGCTKLIDLRNGKRIHCHILKSGNLSDLMACNSTLSMYAKSGVLDDAVRFFHEMNPRDRVSYSAVISGCVQNGKSLLALDFFRNMQFSGIDPDEATMLALLPACSHLAALNYGICAHAYSIVRGFVADTSICNALIDMYAKCGMVNIAREVFDKMDKRDIVTWNSMIAGYGIHGQGFDSLSLFHELRAIGMKPDDITFIGLLIACSHLGLVDEGKYWFNAMIQEFHIAPRVDHYICMVDLLGRAGLLEEAKTFIEKMPFTPNVYVWGALLAACKIHKNVELAEETSKRIQNMGPESSGSFVLLSNLYSWLGRWEDAAYVRIMQRDQGFKKSPGCSWIDINGTLHVFTGGDRFHPQSGQIYQKLAELLVGMKKLGYQAVPAFVFQDVEDEEKEHILLHHSEKLAIAFAIISLSPGRPIFVTKNLRVCGDCHDAIKYITLVTKREIIMANLITGSQSSLLHPQLHPHATLAGRGPLSISYGGVNIFSCCRPVGSSRTKSESSLICRMSAVSHHNRCLQKGFGASLISRASGLDIEVPGEAVDVKPDSTGEGGDEGSGKDRNGGSGGGGGGDSGENKGDEGSDESNAKRGKALLMSQKFTLAYAALVGLGGLVGYLKSGSQKSLVSGGLSALLLYYVYTELPKRPVFASAVGLGLSAALLVVMGSRFKKSGKVFPAGVVSLVSLGIGALVASSG</sequence>
<name>A0A9Q1QC29_9CARY</name>
<dbReference type="Pfam" id="PF01535">
    <property type="entry name" value="PPR"/>
    <property type="match status" value="6"/>
</dbReference>
<feature type="repeat" description="PPR" evidence="8">
    <location>
        <begin position="368"/>
        <end position="398"/>
    </location>
</feature>
<feature type="repeat" description="PPR" evidence="8">
    <location>
        <begin position="95"/>
        <end position="129"/>
    </location>
</feature>
<evidence type="ECO:0000256" key="9">
    <source>
        <dbReference type="SAM" id="MobiDB-lite"/>
    </source>
</evidence>
<dbReference type="InterPro" id="IPR046848">
    <property type="entry name" value="E_motif"/>
</dbReference>
<evidence type="ECO:0000313" key="13">
    <source>
        <dbReference type="Proteomes" id="UP001153076"/>
    </source>
</evidence>
<feature type="repeat" description="PPR" evidence="8">
    <location>
        <begin position="469"/>
        <end position="499"/>
    </location>
</feature>
<proteinExistence type="inferred from homology"/>
<comment type="caution">
    <text evidence="12">The sequence shown here is derived from an EMBL/GenBank/DDBJ whole genome shotgun (WGS) entry which is preliminary data.</text>
</comment>
<organism evidence="12 13">
    <name type="scientific">Carnegiea gigantea</name>
    <dbReference type="NCBI Taxonomy" id="171969"/>
    <lineage>
        <taxon>Eukaryota</taxon>
        <taxon>Viridiplantae</taxon>
        <taxon>Streptophyta</taxon>
        <taxon>Embryophyta</taxon>
        <taxon>Tracheophyta</taxon>
        <taxon>Spermatophyta</taxon>
        <taxon>Magnoliopsida</taxon>
        <taxon>eudicotyledons</taxon>
        <taxon>Gunneridae</taxon>
        <taxon>Pentapetalae</taxon>
        <taxon>Caryophyllales</taxon>
        <taxon>Cactineae</taxon>
        <taxon>Cactaceae</taxon>
        <taxon>Cactoideae</taxon>
        <taxon>Echinocereeae</taxon>
        <taxon>Carnegiea</taxon>
    </lineage>
</organism>
<dbReference type="Pfam" id="PF03647">
    <property type="entry name" value="Tmemb_14"/>
    <property type="match status" value="1"/>
</dbReference>
<evidence type="ECO:0000256" key="3">
    <source>
        <dbReference type="ARBA" id="ARBA00007590"/>
    </source>
</evidence>
<dbReference type="GO" id="GO:0008270">
    <property type="term" value="F:zinc ion binding"/>
    <property type="evidence" value="ECO:0007669"/>
    <property type="project" value="InterPro"/>
</dbReference>
<dbReference type="Pfam" id="PF14432">
    <property type="entry name" value="DYW_deaminase"/>
    <property type="match status" value="1"/>
</dbReference>
<comment type="subcellular location">
    <subcellularLocation>
        <location evidence="1">Membrane</location>
    </subcellularLocation>
</comment>
<gene>
    <name evidence="12" type="ORF">Cgig2_002740</name>
</gene>
<evidence type="ECO:0000256" key="1">
    <source>
        <dbReference type="ARBA" id="ARBA00004370"/>
    </source>
</evidence>
<dbReference type="GO" id="GO:0009451">
    <property type="term" value="P:RNA modification"/>
    <property type="evidence" value="ECO:0007669"/>
    <property type="project" value="InterPro"/>
</dbReference>
<comment type="similarity">
    <text evidence="3">Belongs to the TMEM14 family.</text>
</comment>
<dbReference type="GO" id="GO:0016020">
    <property type="term" value="C:membrane"/>
    <property type="evidence" value="ECO:0007669"/>
    <property type="project" value="UniProtKB-SubCell"/>
</dbReference>
<comment type="similarity">
    <text evidence="2">Belongs to the PPR family. PCMP-H subfamily.</text>
</comment>
<dbReference type="AlphaFoldDB" id="A0A9Q1QC29"/>
<dbReference type="InterPro" id="IPR011990">
    <property type="entry name" value="TPR-like_helical_dom_sf"/>
</dbReference>
<dbReference type="InterPro" id="IPR044890">
    <property type="entry name" value="TMEM14_sf"/>
</dbReference>
<keyword evidence="6 10" id="KW-1133">Transmembrane helix</keyword>
<dbReference type="InterPro" id="IPR002885">
    <property type="entry name" value="PPR_rpt"/>
</dbReference>
<feature type="region of interest" description="Disordered" evidence="9">
    <location>
        <begin position="876"/>
        <end position="924"/>
    </location>
</feature>
<dbReference type="PANTHER" id="PTHR47926:SF536">
    <property type="entry name" value="DYW DOMAIN-CONTAINING PROTEIN"/>
    <property type="match status" value="1"/>
</dbReference>
<evidence type="ECO:0000256" key="4">
    <source>
        <dbReference type="ARBA" id="ARBA00022692"/>
    </source>
</evidence>
<dbReference type="Pfam" id="PF20430">
    <property type="entry name" value="Eplus_motif"/>
    <property type="match status" value="1"/>
</dbReference>
<feature type="repeat" description="PPR" evidence="8">
    <location>
        <begin position="196"/>
        <end position="230"/>
    </location>
</feature>
<feature type="compositionally biased region" description="Gly residues" evidence="9">
    <location>
        <begin position="901"/>
        <end position="911"/>
    </location>
</feature>
<dbReference type="InterPro" id="IPR032867">
    <property type="entry name" value="DYW_dom"/>
</dbReference>
<keyword evidence="13" id="KW-1185">Reference proteome</keyword>
<feature type="transmembrane region" description="Helical" evidence="10">
    <location>
        <begin position="961"/>
        <end position="977"/>
    </location>
</feature>
<keyword evidence="7 10" id="KW-0472">Membrane</keyword>
<evidence type="ECO:0000256" key="8">
    <source>
        <dbReference type="PROSITE-ProRule" id="PRU00708"/>
    </source>
</evidence>
<feature type="repeat" description="PPR" evidence="8">
    <location>
        <begin position="399"/>
        <end position="433"/>
    </location>
</feature>
<evidence type="ECO:0000259" key="11">
    <source>
        <dbReference type="Pfam" id="PF14432"/>
    </source>
</evidence>
<evidence type="ECO:0000256" key="7">
    <source>
        <dbReference type="ARBA" id="ARBA00023136"/>
    </source>
</evidence>
<evidence type="ECO:0000256" key="2">
    <source>
        <dbReference type="ARBA" id="ARBA00006643"/>
    </source>
</evidence>
<dbReference type="PANTHER" id="PTHR47926">
    <property type="entry name" value="PENTATRICOPEPTIDE REPEAT-CONTAINING PROTEIN"/>
    <property type="match status" value="1"/>
</dbReference>
<accession>A0A9Q1QC29</accession>
<protein>
    <recommendedName>
        <fullName evidence="11">DYW domain-containing protein</fullName>
    </recommendedName>
</protein>
<dbReference type="InterPro" id="IPR046960">
    <property type="entry name" value="PPR_At4g14850-like_plant"/>
</dbReference>
<evidence type="ECO:0000256" key="6">
    <source>
        <dbReference type="ARBA" id="ARBA00022989"/>
    </source>
</evidence>
<keyword evidence="4 10" id="KW-0812">Transmembrane</keyword>
<evidence type="ECO:0000256" key="10">
    <source>
        <dbReference type="SAM" id="Phobius"/>
    </source>
</evidence>
<dbReference type="Pfam" id="PF13041">
    <property type="entry name" value="PPR_2"/>
    <property type="match status" value="2"/>
</dbReference>
<keyword evidence="5" id="KW-0677">Repeat</keyword>
<dbReference type="FunFam" id="1.25.40.10:FF:000682">
    <property type="entry name" value="Pentatricopeptide repeat-containing protein At3g16610"/>
    <property type="match status" value="1"/>
</dbReference>
<dbReference type="Proteomes" id="UP001153076">
    <property type="component" value="Unassembled WGS sequence"/>
</dbReference>
<dbReference type="EMBL" id="JAKOGI010000360">
    <property type="protein sequence ID" value="KAJ8436169.1"/>
    <property type="molecule type" value="Genomic_DNA"/>
</dbReference>
<dbReference type="FunFam" id="1.25.40.10:FF:000690">
    <property type="entry name" value="Pentatricopeptide repeat-containing protein"/>
    <property type="match status" value="1"/>
</dbReference>
<dbReference type="GO" id="GO:0003729">
    <property type="term" value="F:mRNA binding"/>
    <property type="evidence" value="ECO:0007669"/>
    <property type="project" value="UniProtKB-ARBA"/>
</dbReference>
<evidence type="ECO:0000313" key="12">
    <source>
        <dbReference type="EMBL" id="KAJ8436169.1"/>
    </source>
</evidence>
<evidence type="ECO:0000256" key="5">
    <source>
        <dbReference type="ARBA" id="ARBA00022737"/>
    </source>
</evidence>
<dbReference type="Gene3D" id="1.10.10.1740">
    <property type="entry name" value="Transmembrane protein 14-like"/>
    <property type="match status" value="1"/>
</dbReference>
<feature type="repeat" description="PPR" evidence="8">
    <location>
        <begin position="297"/>
        <end position="331"/>
    </location>
</feature>
<dbReference type="NCBIfam" id="TIGR00756">
    <property type="entry name" value="PPR"/>
    <property type="match status" value="4"/>
</dbReference>
<dbReference type="PROSITE" id="PS51375">
    <property type="entry name" value="PPR"/>
    <property type="match status" value="7"/>
</dbReference>
<dbReference type="Gene3D" id="1.25.40.10">
    <property type="entry name" value="Tetratricopeptide repeat domain"/>
    <property type="match status" value="6"/>
</dbReference>
<dbReference type="FunFam" id="1.25.40.10:FF:000073">
    <property type="entry name" value="Pentatricopeptide repeat-containing protein chloroplastic"/>
    <property type="match status" value="1"/>
</dbReference>
<feature type="domain" description="DYW" evidence="11">
    <location>
        <begin position="715"/>
        <end position="788"/>
    </location>
</feature>